<dbReference type="PANTHER" id="PTHR32347">
    <property type="entry name" value="EFFLUX SYSTEM COMPONENT YKNX-RELATED"/>
    <property type="match status" value="1"/>
</dbReference>
<dbReference type="GO" id="GO:1990961">
    <property type="term" value="P:xenobiotic detoxification by transmembrane export across the plasma membrane"/>
    <property type="evidence" value="ECO:0007669"/>
    <property type="project" value="InterPro"/>
</dbReference>
<evidence type="ECO:0000259" key="4">
    <source>
        <dbReference type="Pfam" id="PF25989"/>
    </source>
</evidence>
<feature type="coiled-coil region" evidence="3">
    <location>
        <begin position="111"/>
        <end position="190"/>
    </location>
</feature>
<comment type="caution">
    <text evidence="5">The sequence shown here is derived from an EMBL/GenBank/DDBJ whole genome shotgun (WGS) entry which is preliminary data.</text>
</comment>
<keyword evidence="2 3" id="KW-0175">Coiled coil</keyword>
<dbReference type="InterPro" id="IPR050465">
    <property type="entry name" value="UPF0194_transport"/>
</dbReference>
<sequence length="410" mass="42986">MARKTLSRPVLTLAVLAVIGGGLAYAFWPRPVMVDIGAVTEGPMMLTIDEEGRTRVREAFMVSTPIDGRLLRVEVHPGDPVERGATVVARMRPANPAALDVRTREQAMAAVEAAQAGLRVAEAALRAAQAEADLAQSDLDRTERLAASGTASLAALDRADGAARAAQARLATAQAAIEQRKAELQSAQAQLIGFDDRGLAEALDGQFGDEMPVYAPADGVILRVIEEDETTLPAGAPILEIGDTSDLEVVVELISSDAVTVRRGNPVIVENWGGEGALAGVVTRIDPYGQTKVSALGVEEQRVTVVVALTTPPEQRAGLGHGFAVDARIVVWEADVTRLLPSSALFRESGGWAVLAVEDGRAALRPVVIGPDNGRAAQLLEGLEPGAQVVLYPPADLADGQAVAQRVVQP</sequence>
<keyword evidence="6" id="KW-1185">Reference proteome</keyword>
<organism evidence="5 6">
    <name type="scientific">Thetidibacter halocola</name>
    <dbReference type="NCBI Taxonomy" id="2827239"/>
    <lineage>
        <taxon>Bacteria</taxon>
        <taxon>Pseudomonadati</taxon>
        <taxon>Pseudomonadota</taxon>
        <taxon>Alphaproteobacteria</taxon>
        <taxon>Rhodobacterales</taxon>
        <taxon>Roseobacteraceae</taxon>
        <taxon>Thetidibacter</taxon>
    </lineage>
</organism>
<evidence type="ECO:0000313" key="6">
    <source>
        <dbReference type="Proteomes" id="UP000681356"/>
    </source>
</evidence>
<dbReference type="PANTHER" id="PTHR32347:SF29">
    <property type="entry name" value="UPF0194 MEMBRANE PROTEIN YBHG"/>
    <property type="match status" value="1"/>
</dbReference>
<dbReference type="AlphaFoldDB" id="A0A8J7WF35"/>
<dbReference type="EMBL" id="JAGTUU010000005">
    <property type="protein sequence ID" value="MBS0125219.1"/>
    <property type="molecule type" value="Genomic_DNA"/>
</dbReference>
<proteinExistence type="predicted"/>
<evidence type="ECO:0000256" key="2">
    <source>
        <dbReference type="ARBA" id="ARBA00023054"/>
    </source>
</evidence>
<protein>
    <submittedName>
        <fullName evidence="5">HlyD family efflux transporter periplasmic adaptor subunit</fullName>
    </submittedName>
</protein>
<reference evidence="5" key="1">
    <citation type="submission" date="2021-04" db="EMBL/GenBank/DDBJ databases">
        <authorList>
            <person name="Yoon J."/>
        </authorList>
    </citation>
    <scope>NUCLEOTIDE SEQUENCE</scope>
    <source>
        <strain evidence="5">KMU-90</strain>
    </source>
</reference>
<dbReference type="Gene3D" id="2.40.30.170">
    <property type="match status" value="1"/>
</dbReference>
<dbReference type="SUPFAM" id="SSF56954">
    <property type="entry name" value="Outer membrane efflux proteins (OEP)"/>
    <property type="match status" value="1"/>
</dbReference>
<dbReference type="GO" id="GO:0019898">
    <property type="term" value="C:extrinsic component of membrane"/>
    <property type="evidence" value="ECO:0007669"/>
    <property type="project" value="InterPro"/>
</dbReference>
<dbReference type="Gene3D" id="6.10.140.1990">
    <property type="match status" value="1"/>
</dbReference>
<accession>A0A8J7WF35</accession>
<dbReference type="InterPro" id="IPR030190">
    <property type="entry name" value="MacA_alpha-hairpin_sf"/>
</dbReference>
<feature type="domain" description="YknX-like C-terminal permuted SH3-like" evidence="4">
    <location>
        <begin position="340"/>
        <end position="404"/>
    </location>
</feature>
<dbReference type="GO" id="GO:1990195">
    <property type="term" value="C:macrolide transmembrane transporter complex"/>
    <property type="evidence" value="ECO:0007669"/>
    <property type="project" value="InterPro"/>
</dbReference>
<dbReference type="InterPro" id="IPR058637">
    <property type="entry name" value="YknX-like_C"/>
</dbReference>
<gene>
    <name evidence="5" type="ORF">KB874_14095</name>
</gene>
<dbReference type="Pfam" id="PF25989">
    <property type="entry name" value="YknX_C"/>
    <property type="match status" value="1"/>
</dbReference>
<dbReference type="RefSeq" id="WP_212537175.1">
    <property type="nucleotide sequence ID" value="NZ_JAGTUU010000005.1"/>
</dbReference>
<evidence type="ECO:0000313" key="5">
    <source>
        <dbReference type="EMBL" id="MBS0125219.1"/>
    </source>
</evidence>
<dbReference type="Proteomes" id="UP000681356">
    <property type="component" value="Unassembled WGS sequence"/>
</dbReference>
<evidence type="ECO:0000256" key="1">
    <source>
        <dbReference type="ARBA" id="ARBA00004196"/>
    </source>
</evidence>
<dbReference type="Gene3D" id="2.40.420.20">
    <property type="match status" value="1"/>
</dbReference>
<comment type="subcellular location">
    <subcellularLocation>
        <location evidence="1">Cell envelope</location>
    </subcellularLocation>
</comment>
<name>A0A8J7WF35_9RHOB</name>
<dbReference type="GO" id="GO:0030313">
    <property type="term" value="C:cell envelope"/>
    <property type="evidence" value="ECO:0007669"/>
    <property type="project" value="UniProtKB-SubCell"/>
</dbReference>
<evidence type="ECO:0000256" key="3">
    <source>
        <dbReference type="SAM" id="Coils"/>
    </source>
</evidence>